<reference evidence="2" key="1">
    <citation type="submission" date="2022-05" db="EMBL/GenBank/DDBJ databases">
        <authorList>
            <person name="Okamura Y."/>
        </authorList>
    </citation>
    <scope>NUCLEOTIDE SEQUENCE</scope>
</reference>
<organism evidence="2 3">
    <name type="scientific">Pieris brassicae</name>
    <name type="common">White butterfly</name>
    <name type="synonym">Large white butterfly</name>
    <dbReference type="NCBI Taxonomy" id="7116"/>
    <lineage>
        <taxon>Eukaryota</taxon>
        <taxon>Metazoa</taxon>
        <taxon>Ecdysozoa</taxon>
        <taxon>Arthropoda</taxon>
        <taxon>Hexapoda</taxon>
        <taxon>Insecta</taxon>
        <taxon>Pterygota</taxon>
        <taxon>Neoptera</taxon>
        <taxon>Endopterygota</taxon>
        <taxon>Lepidoptera</taxon>
        <taxon>Glossata</taxon>
        <taxon>Ditrysia</taxon>
        <taxon>Papilionoidea</taxon>
        <taxon>Pieridae</taxon>
        <taxon>Pierinae</taxon>
        <taxon>Pieris</taxon>
    </lineage>
</organism>
<gene>
    <name evidence="2" type="ORF">PIBRA_LOCUS5352</name>
</gene>
<evidence type="ECO:0000256" key="1">
    <source>
        <dbReference type="SAM" id="MobiDB-lite"/>
    </source>
</evidence>
<name>A0A9P0XA24_PIEBR</name>
<evidence type="ECO:0000313" key="3">
    <source>
        <dbReference type="Proteomes" id="UP001152562"/>
    </source>
</evidence>
<proteinExistence type="predicted"/>
<dbReference type="Proteomes" id="UP001152562">
    <property type="component" value="Unassembled WGS sequence"/>
</dbReference>
<accession>A0A9P0XA24</accession>
<dbReference type="EMBL" id="CALOZG010000005">
    <property type="protein sequence ID" value="CAH4028519.1"/>
    <property type="molecule type" value="Genomic_DNA"/>
</dbReference>
<keyword evidence="3" id="KW-1185">Reference proteome</keyword>
<protein>
    <submittedName>
        <fullName evidence="2">Uncharacterized protein</fullName>
    </submittedName>
</protein>
<feature type="region of interest" description="Disordered" evidence="1">
    <location>
        <begin position="39"/>
        <end position="65"/>
    </location>
</feature>
<dbReference type="AlphaFoldDB" id="A0A9P0XA24"/>
<sequence>MFHFCLVNEHKVKEQIASFPSIFLARKNICFIKARHFRERSSPPGDWRGWREVERPQSGSAARQSITDSRRYKTYLRAYKVLSYARYPHSLCSELANDNAFSHSV</sequence>
<evidence type="ECO:0000313" key="2">
    <source>
        <dbReference type="EMBL" id="CAH4028519.1"/>
    </source>
</evidence>
<comment type="caution">
    <text evidence="2">The sequence shown here is derived from an EMBL/GenBank/DDBJ whole genome shotgun (WGS) entry which is preliminary data.</text>
</comment>